<feature type="region of interest" description="Disordered" evidence="1">
    <location>
        <begin position="14"/>
        <end position="40"/>
    </location>
</feature>
<organism evidence="2 3">
    <name type="scientific">Gossypium schwendimanii</name>
    <name type="common">Cotton</name>
    <dbReference type="NCBI Taxonomy" id="34291"/>
    <lineage>
        <taxon>Eukaryota</taxon>
        <taxon>Viridiplantae</taxon>
        <taxon>Streptophyta</taxon>
        <taxon>Embryophyta</taxon>
        <taxon>Tracheophyta</taxon>
        <taxon>Spermatophyta</taxon>
        <taxon>Magnoliopsida</taxon>
        <taxon>eudicotyledons</taxon>
        <taxon>Gunneridae</taxon>
        <taxon>Pentapetalae</taxon>
        <taxon>rosids</taxon>
        <taxon>malvids</taxon>
        <taxon>Malvales</taxon>
        <taxon>Malvaceae</taxon>
        <taxon>Malvoideae</taxon>
        <taxon>Gossypium</taxon>
    </lineage>
</organism>
<name>A0A7J9L4S2_GOSSC</name>
<keyword evidence="3" id="KW-1185">Reference proteome</keyword>
<dbReference type="EMBL" id="JABFAF010000004">
    <property type="protein sequence ID" value="MBA0853687.1"/>
    <property type="molecule type" value="Genomic_DNA"/>
</dbReference>
<dbReference type="AlphaFoldDB" id="A0A7J9L4S2"/>
<accession>A0A7J9L4S2</accession>
<reference evidence="2 3" key="1">
    <citation type="journal article" date="2019" name="Genome Biol. Evol.">
        <title>Insights into the evolution of the New World diploid cottons (Gossypium, subgenus Houzingenia) based on genome sequencing.</title>
        <authorList>
            <person name="Grover C.E."/>
            <person name="Arick M.A. 2nd"/>
            <person name="Thrash A."/>
            <person name="Conover J.L."/>
            <person name="Sanders W.S."/>
            <person name="Peterson D.G."/>
            <person name="Frelichowski J.E."/>
            <person name="Scheffler J.A."/>
            <person name="Scheffler B.E."/>
            <person name="Wendel J.F."/>
        </authorList>
    </citation>
    <scope>NUCLEOTIDE SEQUENCE [LARGE SCALE GENOMIC DNA]</scope>
    <source>
        <strain evidence="2">1</strain>
        <tissue evidence="2">Leaf</tissue>
    </source>
</reference>
<protein>
    <submittedName>
        <fullName evidence="2">Uncharacterized protein</fullName>
    </submittedName>
</protein>
<evidence type="ECO:0000256" key="1">
    <source>
        <dbReference type="SAM" id="MobiDB-lite"/>
    </source>
</evidence>
<evidence type="ECO:0000313" key="3">
    <source>
        <dbReference type="Proteomes" id="UP000593576"/>
    </source>
</evidence>
<dbReference type="Proteomes" id="UP000593576">
    <property type="component" value="Unassembled WGS sequence"/>
</dbReference>
<comment type="caution">
    <text evidence="2">The sequence shown here is derived from an EMBL/GenBank/DDBJ whole genome shotgun (WGS) entry which is preliminary data.</text>
</comment>
<feature type="non-terminal residue" evidence="2">
    <location>
        <position position="65"/>
    </location>
</feature>
<proteinExistence type="predicted"/>
<evidence type="ECO:0000313" key="2">
    <source>
        <dbReference type="EMBL" id="MBA0853687.1"/>
    </source>
</evidence>
<gene>
    <name evidence="2" type="ORF">Goshw_020921</name>
</gene>
<sequence>MYVRVKLDVRNPLKRRKKIGLPQKGQQNGGLGAMGKKNNGVEADDNLVEIVEGKKRPGTTLHQTI</sequence>
<dbReference type="OrthoDB" id="1106899at2759"/>